<dbReference type="InterPro" id="IPR039935">
    <property type="entry name" value="YML079W-like"/>
</dbReference>
<feature type="transmembrane region" description="Helical" evidence="2">
    <location>
        <begin position="513"/>
        <end position="535"/>
    </location>
</feature>
<dbReference type="GO" id="GO:0106245">
    <property type="term" value="F:L-serine-phosphatidylethanolamine phosphatidyltransferase activity"/>
    <property type="evidence" value="ECO:0007669"/>
    <property type="project" value="InterPro"/>
</dbReference>
<dbReference type="InterPro" id="IPR014710">
    <property type="entry name" value="RmlC-like_jellyroll"/>
</dbReference>
<dbReference type="PANTHER" id="PTHR33387:SF3">
    <property type="entry name" value="DUF985 DOMAIN-CONTAINING PROTEIN"/>
    <property type="match status" value="1"/>
</dbReference>
<protein>
    <recommendedName>
        <fullName evidence="3">DUF985 domain-containing protein</fullName>
    </recommendedName>
</protein>
<dbReference type="SUPFAM" id="SSF51182">
    <property type="entry name" value="RmlC-like cupins"/>
    <property type="match status" value="1"/>
</dbReference>
<dbReference type="Pfam" id="PF03034">
    <property type="entry name" value="PSS"/>
    <property type="match status" value="1"/>
</dbReference>
<evidence type="ECO:0000256" key="1">
    <source>
        <dbReference type="SAM" id="MobiDB-lite"/>
    </source>
</evidence>
<name>A0A9W7A3Q3_9STRA</name>
<feature type="transmembrane region" description="Helical" evidence="2">
    <location>
        <begin position="696"/>
        <end position="714"/>
    </location>
</feature>
<feature type="region of interest" description="Disordered" evidence="1">
    <location>
        <begin position="1"/>
        <end position="42"/>
    </location>
</feature>
<dbReference type="InterPro" id="IPR009327">
    <property type="entry name" value="Cupin_DUF985"/>
</dbReference>
<dbReference type="AlphaFoldDB" id="A0A9W7A3Q3"/>
<dbReference type="GO" id="GO:0006659">
    <property type="term" value="P:phosphatidylserine biosynthetic process"/>
    <property type="evidence" value="ECO:0007669"/>
    <property type="project" value="InterPro"/>
</dbReference>
<evidence type="ECO:0000313" key="4">
    <source>
        <dbReference type="EMBL" id="GMH62347.1"/>
    </source>
</evidence>
<accession>A0A9W7A3Q3</accession>
<dbReference type="CDD" id="cd06121">
    <property type="entry name" value="cupin_YML079wp"/>
    <property type="match status" value="1"/>
</dbReference>
<feature type="compositionally biased region" description="Basic residues" evidence="1">
    <location>
        <begin position="9"/>
        <end position="20"/>
    </location>
</feature>
<feature type="transmembrane region" description="Helical" evidence="2">
    <location>
        <begin position="578"/>
        <end position="600"/>
    </location>
</feature>
<keyword evidence="2" id="KW-1133">Transmembrane helix</keyword>
<feature type="transmembrane region" description="Helical" evidence="2">
    <location>
        <begin position="292"/>
        <end position="313"/>
    </location>
</feature>
<keyword evidence="5" id="KW-1185">Reference proteome</keyword>
<comment type="caution">
    <text evidence="4">The sequence shown here is derived from an EMBL/GenBank/DDBJ whole genome shotgun (WGS) entry which is preliminary data.</text>
</comment>
<feature type="transmembrane region" description="Helical" evidence="2">
    <location>
        <begin position="547"/>
        <end position="566"/>
    </location>
</feature>
<evidence type="ECO:0000259" key="3">
    <source>
        <dbReference type="Pfam" id="PF06172"/>
    </source>
</evidence>
<feature type="domain" description="DUF985" evidence="3">
    <location>
        <begin position="33"/>
        <end position="163"/>
    </location>
</feature>
<keyword evidence="2" id="KW-0812">Transmembrane</keyword>
<dbReference type="InterPro" id="IPR004277">
    <property type="entry name" value="PSS"/>
</dbReference>
<dbReference type="PANTHER" id="PTHR33387">
    <property type="entry name" value="RMLC-LIKE JELLY ROLL FOLD PROTEIN"/>
    <property type="match status" value="1"/>
</dbReference>
<dbReference type="EMBL" id="BRXZ01002455">
    <property type="protein sequence ID" value="GMH62347.1"/>
    <property type="molecule type" value="Genomic_DNA"/>
</dbReference>
<reference evidence="4" key="1">
    <citation type="submission" date="2022-07" db="EMBL/GenBank/DDBJ databases">
        <title>Genome analysis of Parmales, a sister group of diatoms, reveals the evolutionary specialization of diatoms from phago-mixotrophs to photoautotrophs.</title>
        <authorList>
            <person name="Ban H."/>
            <person name="Sato S."/>
            <person name="Yoshikawa S."/>
            <person name="Kazumasa Y."/>
            <person name="Nakamura Y."/>
            <person name="Ichinomiya M."/>
            <person name="Saitoh K."/>
            <person name="Sato N."/>
            <person name="Blanc-Mathieu R."/>
            <person name="Endo H."/>
            <person name="Kuwata A."/>
            <person name="Ogata H."/>
        </authorList>
    </citation>
    <scope>NUCLEOTIDE SEQUENCE</scope>
</reference>
<feature type="transmembrane region" description="Helical" evidence="2">
    <location>
        <begin position="261"/>
        <end position="280"/>
    </location>
</feature>
<dbReference type="InterPro" id="IPR011051">
    <property type="entry name" value="RmlC_Cupin_sf"/>
</dbReference>
<dbReference type="Proteomes" id="UP001165082">
    <property type="component" value="Unassembled WGS sequence"/>
</dbReference>
<gene>
    <name evidence="4" type="ORF">TrRE_jg1367</name>
</gene>
<organism evidence="4 5">
    <name type="scientific">Triparma retinervis</name>
    <dbReference type="NCBI Taxonomy" id="2557542"/>
    <lineage>
        <taxon>Eukaryota</taxon>
        <taxon>Sar</taxon>
        <taxon>Stramenopiles</taxon>
        <taxon>Ochrophyta</taxon>
        <taxon>Bolidophyceae</taxon>
        <taxon>Parmales</taxon>
        <taxon>Triparmaceae</taxon>
        <taxon>Triparma</taxon>
    </lineage>
</organism>
<dbReference type="Pfam" id="PF06172">
    <property type="entry name" value="Cupin_5"/>
    <property type="match status" value="1"/>
</dbReference>
<dbReference type="OrthoDB" id="6614653at2759"/>
<feature type="transmembrane region" description="Helical" evidence="2">
    <location>
        <begin position="233"/>
        <end position="249"/>
    </location>
</feature>
<evidence type="ECO:0000313" key="5">
    <source>
        <dbReference type="Proteomes" id="UP001165082"/>
    </source>
</evidence>
<feature type="transmembrane region" description="Helical" evidence="2">
    <location>
        <begin position="626"/>
        <end position="647"/>
    </location>
</feature>
<proteinExistence type="predicted"/>
<sequence>MPARTTPSRAKRSSSRKATPRKGSGISSEIKGLIKEHGLQPHPEGGFYVETYRAGHEVDTSKGPRASSTAIKFLVTKGSVSRLHRIESDELWHFYSGGPLVIVELDEEEEGHVRTTVIGPDDEKQYTVKAGVWFGSFPADDTEWSLVGCTVSPGFDFEDFELAPPSSLKEEFPEATDMIEKLTKGLKDPMPISSSADGKKIKAKKTKAKGGKSTPLLMDHPVFRASPSEKPRQLIISLIMFTCIGYFGWSSRDFESDQAAFRFATMFVFVAFEMFIFLQVRDLLTVWPHPGFWRLVFGAGAFYALTLVSMLMLDFVRARWIFESLLGDIGSYASYEKKTEAIKEDVMGTCSMTLQSAPQVLFNQIFMAPWFLSHALGWMGKMMIFRDWKVCLIGAFLFEVTEATLCYVCPEFEECWWDSIFLDTFGANLLGMWVGTHVNRWMVTYSKKKSTIISGDDKVVISRAQAWGAKLDWAGKAGRATDTEKLASALNPLIHDSTYKWSIMASPLRMLQVGLMVGAMLFIETNTFLMMNTMGIPHDSWYNKARLALFGFLSVPAAAEWYVYVAHTSRAGVDIARIGPACWLCMSIALLEHCLFWKFFPKHFVAELDKLHGWILIPTDTLTKHLLAWFFFLTWAILRYKVFGYGVNEDGLNAKERKQVKKVVKNIEKRGRRNSILAEVPETVKTKIFLTEAVDILLYLSVVPLVALGTNWKWD</sequence>
<evidence type="ECO:0000256" key="2">
    <source>
        <dbReference type="SAM" id="Phobius"/>
    </source>
</evidence>
<dbReference type="Gene3D" id="2.60.120.10">
    <property type="entry name" value="Jelly Rolls"/>
    <property type="match status" value="1"/>
</dbReference>
<keyword evidence="2" id="KW-0472">Membrane</keyword>